<protein>
    <recommendedName>
        <fullName evidence="3 6">tRNA (adenine(58)-N(1))-methyltransferase non-catalytic subunit TRM6</fullName>
    </recommendedName>
</protein>
<comment type="subcellular location">
    <subcellularLocation>
        <location evidence="1 6">Nucleus</location>
    </subcellularLocation>
</comment>
<comment type="function">
    <text evidence="6">Substrate-binding subunit of tRNA (adenine-N1-)-methyltransferase, which catalyzes the formation of N1-methyladenine at position 58 (m1A58) in initiator methionyl-tRNA.</text>
</comment>
<feature type="compositionally biased region" description="Polar residues" evidence="7">
    <location>
        <begin position="464"/>
        <end position="473"/>
    </location>
</feature>
<dbReference type="Proteomes" id="UP000054251">
    <property type="component" value="Unassembled WGS sequence"/>
</dbReference>
<dbReference type="PIRSF" id="PIRSF038170">
    <property type="entry name" value="tRNA_m1A_mtfrase"/>
    <property type="match status" value="1"/>
</dbReference>
<evidence type="ECO:0000256" key="4">
    <source>
        <dbReference type="ARBA" id="ARBA00022694"/>
    </source>
</evidence>
<dbReference type="GO" id="GO:0031515">
    <property type="term" value="C:tRNA (m1A) methyltransferase complex"/>
    <property type="evidence" value="ECO:0007669"/>
    <property type="project" value="UniProtKB-UniRule"/>
</dbReference>
<reference evidence="8 9" key="1">
    <citation type="submission" date="2015-11" db="EMBL/GenBank/DDBJ databases">
        <title>The genome of Debaryomyces fabryi.</title>
        <authorList>
            <person name="Tafer H."/>
            <person name="Lopandic K."/>
        </authorList>
    </citation>
    <scope>NUCLEOTIDE SEQUENCE [LARGE SCALE GENOMIC DNA]</scope>
    <source>
        <strain evidence="8 9">CBS 789</strain>
    </source>
</reference>
<evidence type="ECO:0000256" key="2">
    <source>
        <dbReference type="ARBA" id="ARBA00008320"/>
    </source>
</evidence>
<dbReference type="GO" id="GO:0030488">
    <property type="term" value="P:tRNA methylation"/>
    <property type="evidence" value="ECO:0007669"/>
    <property type="project" value="InterPro"/>
</dbReference>
<organism evidence="8 9">
    <name type="scientific">Debaryomyces fabryi</name>
    <dbReference type="NCBI Taxonomy" id="58627"/>
    <lineage>
        <taxon>Eukaryota</taxon>
        <taxon>Fungi</taxon>
        <taxon>Dikarya</taxon>
        <taxon>Ascomycota</taxon>
        <taxon>Saccharomycotina</taxon>
        <taxon>Pichiomycetes</taxon>
        <taxon>Debaryomycetaceae</taxon>
        <taxon>Debaryomyces</taxon>
    </lineage>
</organism>
<keyword evidence="4 6" id="KW-0819">tRNA processing</keyword>
<sequence length="473" mass="53469">MASVIEDNMSLDKEPEVESLPQRAKSTTIISPNQHALIRLPSEGLKIVDLKPGGIISLGKFGTFAVDEILGYPFGQTFEILEELKVKPIKSMTIQADETLVDNENEELTKDELTKMFSNSSENNQNIINIGSKIQKLTSEDVDKLKQSGATSDIGQKIIEQMIAGHEGFDKKTLFSQQKYLKRKQQKFLRRFTVEYLGSSQLLQYYIEKDTQRVLDMSEETLGLLLNYANVRPGGKYLLIDETGGIVLYAMMERMNGQGTIVSAHDNEHPNHIALRYSDYPEELQNRMVKSINWLQFLEPENEKVNFEVATEEEIEEMKSAKKAQYYRREQRAKNINSVIDMVVEGNFDGFISVSTLNMPTLLPEIIPTIGGSRPVVIYSQFKEVLLETQHHMSTDKRILAPSIMETRVRPHQTIPGRMHPVMCMRGFGGYVLWGTRVFPKESGITAVGKGLGRSKKEKPEQTPEASSEQASV</sequence>
<evidence type="ECO:0000256" key="6">
    <source>
        <dbReference type="PIRNR" id="PIRNR038170"/>
    </source>
</evidence>
<dbReference type="PANTHER" id="PTHR12945:SF0">
    <property type="entry name" value="TRNA (ADENINE(58)-N(1))-METHYLTRANSFERASE NON-CATALYTIC SUBUNIT TRM6"/>
    <property type="match status" value="1"/>
</dbReference>
<comment type="caution">
    <text evidence="8">The sequence shown here is derived from an EMBL/GenBank/DDBJ whole genome shotgun (WGS) entry which is preliminary data.</text>
</comment>
<accession>A0A0V1Q4T2</accession>
<name>A0A0V1Q4T2_9ASCO</name>
<proteinExistence type="inferred from homology"/>
<evidence type="ECO:0000256" key="3">
    <source>
        <dbReference type="ARBA" id="ARBA00021704"/>
    </source>
</evidence>
<evidence type="ECO:0000256" key="7">
    <source>
        <dbReference type="SAM" id="MobiDB-lite"/>
    </source>
</evidence>
<evidence type="ECO:0000313" key="9">
    <source>
        <dbReference type="Proteomes" id="UP000054251"/>
    </source>
</evidence>
<dbReference type="OrthoDB" id="10254665at2759"/>
<evidence type="ECO:0000256" key="1">
    <source>
        <dbReference type="ARBA" id="ARBA00004123"/>
    </source>
</evidence>
<dbReference type="RefSeq" id="XP_015469522.1">
    <property type="nucleotide sequence ID" value="XM_015609566.1"/>
</dbReference>
<dbReference type="GO" id="GO:0008168">
    <property type="term" value="F:methyltransferase activity"/>
    <property type="evidence" value="ECO:0007669"/>
    <property type="project" value="UniProtKB-KW"/>
</dbReference>
<comment type="similarity">
    <text evidence="2 6">Belongs to the TRM6/GCD10 family.</text>
</comment>
<evidence type="ECO:0000313" key="8">
    <source>
        <dbReference type="EMBL" id="KSA03420.1"/>
    </source>
</evidence>
<dbReference type="Pfam" id="PF04189">
    <property type="entry name" value="Gcd10p"/>
    <property type="match status" value="1"/>
</dbReference>
<dbReference type="EMBL" id="LMYN01000009">
    <property type="protein sequence ID" value="KSA03420.1"/>
    <property type="molecule type" value="Genomic_DNA"/>
</dbReference>
<evidence type="ECO:0000256" key="5">
    <source>
        <dbReference type="ARBA" id="ARBA00023242"/>
    </source>
</evidence>
<dbReference type="GeneID" id="26837745"/>
<keyword evidence="8" id="KW-0808">Transferase</keyword>
<comment type="subunit">
    <text evidence="6">Heterotetramer.</text>
</comment>
<dbReference type="GO" id="GO:0005634">
    <property type="term" value="C:nucleus"/>
    <property type="evidence" value="ECO:0007669"/>
    <property type="project" value="UniProtKB-SubCell"/>
</dbReference>
<keyword evidence="5 6" id="KW-0539">Nucleus</keyword>
<feature type="region of interest" description="Disordered" evidence="7">
    <location>
        <begin position="445"/>
        <end position="473"/>
    </location>
</feature>
<dbReference type="AlphaFoldDB" id="A0A0V1Q4T2"/>
<dbReference type="PANTHER" id="PTHR12945">
    <property type="entry name" value="TRANSLATION INITIATION FACTOR EIF3-RELATED"/>
    <property type="match status" value="1"/>
</dbReference>
<dbReference type="InterPro" id="IPR017423">
    <property type="entry name" value="TRM6"/>
</dbReference>
<gene>
    <name evidence="8" type="ORF">AC631_00736</name>
</gene>
<keyword evidence="9" id="KW-1185">Reference proteome</keyword>
<feature type="region of interest" description="Disordered" evidence="7">
    <location>
        <begin position="1"/>
        <end position="20"/>
    </location>
</feature>
<keyword evidence="8" id="KW-0489">Methyltransferase</keyword>